<name>A0A512NDD6_9HYPH</name>
<accession>A0A512NDD6</accession>
<evidence type="ECO:0000313" key="2">
    <source>
        <dbReference type="Proteomes" id="UP000321058"/>
    </source>
</evidence>
<proteinExistence type="predicted"/>
<evidence type="ECO:0000313" key="1">
    <source>
        <dbReference type="EMBL" id="GEP56945.1"/>
    </source>
</evidence>
<comment type="caution">
    <text evidence="1">The sequence shown here is derived from an EMBL/GenBank/DDBJ whole genome shotgun (WGS) entry which is preliminary data.</text>
</comment>
<protein>
    <submittedName>
        <fullName evidence="1">Uncharacterized protein</fullName>
    </submittedName>
</protein>
<dbReference type="OrthoDB" id="7376273at2"/>
<dbReference type="Proteomes" id="UP000321058">
    <property type="component" value="Unassembled WGS sequence"/>
</dbReference>
<keyword evidence="2" id="KW-1185">Reference proteome</keyword>
<sequence length="64" mass="6940">MATPNDLSAVDVHTDDVGDYNVSEAGWYAVDDGGKVVLGPFVSLAECDRAIRDRQQHIIPKVPD</sequence>
<dbReference type="EMBL" id="BKAJ01000072">
    <property type="protein sequence ID" value="GEP56945.1"/>
    <property type="molecule type" value="Genomic_DNA"/>
</dbReference>
<dbReference type="RefSeq" id="WP_147151318.1">
    <property type="nucleotide sequence ID" value="NZ_BKAJ01000072.1"/>
</dbReference>
<reference evidence="1 2" key="1">
    <citation type="submission" date="2019-07" db="EMBL/GenBank/DDBJ databases">
        <title>Whole genome shotgun sequence of Reyranella soli NBRC 108950.</title>
        <authorList>
            <person name="Hosoyama A."/>
            <person name="Uohara A."/>
            <person name="Ohji S."/>
            <person name="Ichikawa N."/>
        </authorList>
    </citation>
    <scope>NUCLEOTIDE SEQUENCE [LARGE SCALE GENOMIC DNA]</scope>
    <source>
        <strain evidence="1 2">NBRC 108950</strain>
    </source>
</reference>
<dbReference type="AlphaFoldDB" id="A0A512NDD6"/>
<organism evidence="1 2">
    <name type="scientific">Reyranella soli</name>
    <dbReference type="NCBI Taxonomy" id="1230389"/>
    <lineage>
        <taxon>Bacteria</taxon>
        <taxon>Pseudomonadati</taxon>
        <taxon>Pseudomonadota</taxon>
        <taxon>Alphaproteobacteria</taxon>
        <taxon>Hyphomicrobiales</taxon>
        <taxon>Reyranellaceae</taxon>
        <taxon>Reyranella</taxon>
    </lineage>
</organism>
<gene>
    <name evidence="1" type="ORF">RSO01_41110</name>
</gene>